<dbReference type="AlphaFoldDB" id="G3IAU2"/>
<dbReference type="InParanoid" id="G3IAU2"/>
<proteinExistence type="predicted"/>
<accession>G3IAU2</accession>
<evidence type="ECO:0000313" key="1">
    <source>
        <dbReference type="EMBL" id="EGW14562.1"/>
    </source>
</evidence>
<gene>
    <name evidence="1" type="ORF">I79_020724</name>
</gene>
<dbReference type="Proteomes" id="UP000001075">
    <property type="component" value="Unassembled WGS sequence"/>
</dbReference>
<protein>
    <submittedName>
        <fullName evidence="1">Uncharacterized protein</fullName>
    </submittedName>
</protein>
<organism evidence="1 2">
    <name type="scientific">Cricetulus griseus</name>
    <name type="common">Chinese hamster</name>
    <name type="synonym">Cricetulus barabensis griseus</name>
    <dbReference type="NCBI Taxonomy" id="10029"/>
    <lineage>
        <taxon>Eukaryota</taxon>
        <taxon>Metazoa</taxon>
        <taxon>Chordata</taxon>
        <taxon>Craniata</taxon>
        <taxon>Vertebrata</taxon>
        <taxon>Euteleostomi</taxon>
        <taxon>Mammalia</taxon>
        <taxon>Eutheria</taxon>
        <taxon>Euarchontoglires</taxon>
        <taxon>Glires</taxon>
        <taxon>Rodentia</taxon>
        <taxon>Myomorpha</taxon>
        <taxon>Muroidea</taxon>
        <taxon>Cricetidae</taxon>
        <taxon>Cricetinae</taxon>
        <taxon>Cricetulus</taxon>
    </lineage>
</organism>
<dbReference type="EMBL" id="JH001756">
    <property type="protein sequence ID" value="EGW14562.1"/>
    <property type="molecule type" value="Genomic_DNA"/>
</dbReference>
<sequence length="70" mass="7787">MIVLMHVSYSFYIRTRLKTPQKQNICFYCFVVLEPVDKTGALPPDLSILGISLDIQADLDSDSPAIKLGS</sequence>
<evidence type="ECO:0000313" key="2">
    <source>
        <dbReference type="Proteomes" id="UP000001075"/>
    </source>
</evidence>
<name>G3IAU2_CRIGR</name>
<reference evidence="2" key="1">
    <citation type="journal article" date="2011" name="Nat. Biotechnol.">
        <title>The genomic sequence of the Chinese hamster ovary (CHO)-K1 cell line.</title>
        <authorList>
            <person name="Xu X."/>
            <person name="Nagarajan H."/>
            <person name="Lewis N.E."/>
            <person name="Pan S."/>
            <person name="Cai Z."/>
            <person name="Liu X."/>
            <person name="Chen W."/>
            <person name="Xie M."/>
            <person name="Wang W."/>
            <person name="Hammond S."/>
            <person name="Andersen M.R."/>
            <person name="Neff N."/>
            <person name="Passarelli B."/>
            <person name="Koh W."/>
            <person name="Fan H.C."/>
            <person name="Wang J."/>
            <person name="Gui Y."/>
            <person name="Lee K.H."/>
            <person name="Betenbaugh M.J."/>
            <person name="Quake S.R."/>
            <person name="Famili I."/>
            <person name="Palsson B.O."/>
            <person name="Wang J."/>
        </authorList>
    </citation>
    <scope>NUCLEOTIDE SEQUENCE [LARGE SCALE GENOMIC DNA]</scope>
    <source>
        <strain evidence="2">CHO K1 cell line</strain>
    </source>
</reference>